<dbReference type="Gene3D" id="1.10.287.110">
    <property type="entry name" value="DnaJ domain"/>
    <property type="match status" value="1"/>
</dbReference>
<dbReference type="CDD" id="cd06257">
    <property type="entry name" value="DnaJ"/>
    <property type="match status" value="1"/>
</dbReference>
<dbReference type="InterPro" id="IPR036869">
    <property type="entry name" value="J_dom_sf"/>
</dbReference>
<dbReference type="PANTHER" id="PTHR24074">
    <property type="entry name" value="CO-CHAPERONE PROTEIN DJLA"/>
    <property type="match status" value="1"/>
</dbReference>
<dbReference type="SUPFAM" id="SSF46565">
    <property type="entry name" value="Chaperone J-domain"/>
    <property type="match status" value="1"/>
</dbReference>
<dbReference type="AlphaFoldDB" id="A0A9P8HRM2"/>
<dbReference type="Proteomes" id="UP000750711">
    <property type="component" value="Unassembled WGS sequence"/>
</dbReference>
<dbReference type="EMBL" id="JAGHQM010004376">
    <property type="protein sequence ID" value="KAH0536121.1"/>
    <property type="molecule type" value="Genomic_DNA"/>
</dbReference>
<organism evidence="2 3">
    <name type="scientific">Trichoglossum hirsutum</name>
    <dbReference type="NCBI Taxonomy" id="265104"/>
    <lineage>
        <taxon>Eukaryota</taxon>
        <taxon>Fungi</taxon>
        <taxon>Dikarya</taxon>
        <taxon>Ascomycota</taxon>
        <taxon>Pezizomycotina</taxon>
        <taxon>Geoglossomycetes</taxon>
        <taxon>Geoglossales</taxon>
        <taxon>Geoglossaceae</taxon>
        <taxon>Trichoglossum</taxon>
    </lineage>
</organism>
<reference evidence="2" key="1">
    <citation type="submission" date="2021-03" db="EMBL/GenBank/DDBJ databases">
        <title>Comparative genomics and phylogenomic investigation of the class Geoglossomycetes provide insights into ecological specialization and systematics.</title>
        <authorList>
            <person name="Melie T."/>
            <person name="Pirro S."/>
            <person name="Miller A.N."/>
            <person name="Quandt A."/>
        </authorList>
    </citation>
    <scope>NUCLEOTIDE SEQUENCE</scope>
    <source>
        <strain evidence="2">CAQ_001_2017</strain>
    </source>
</reference>
<dbReference type="SMART" id="SM00271">
    <property type="entry name" value="DnaJ"/>
    <property type="match status" value="1"/>
</dbReference>
<dbReference type="InterPro" id="IPR050817">
    <property type="entry name" value="DjlA_DnaK_co-chaperone"/>
</dbReference>
<gene>
    <name evidence="2" type="ORF">GP486_008907</name>
</gene>
<keyword evidence="3" id="KW-1185">Reference proteome</keyword>
<feature type="non-terminal residue" evidence="2">
    <location>
        <position position="109"/>
    </location>
</feature>
<evidence type="ECO:0000313" key="3">
    <source>
        <dbReference type="Proteomes" id="UP000750711"/>
    </source>
</evidence>
<dbReference type="InterPro" id="IPR001623">
    <property type="entry name" value="DnaJ_domain"/>
</dbReference>
<name>A0A9P8HRM2_9PEZI</name>
<evidence type="ECO:0000259" key="1">
    <source>
        <dbReference type="PROSITE" id="PS50076"/>
    </source>
</evidence>
<sequence length="109" mass="12393">MAIENPYDILGVPRNATKEEIEKAFKAAVKKHHPDNGGDEKLFNKVVVASLILRDDEKRKKYDEDGIYNEERPDTTHSLAMEQVAMFFINSIEALVANSQNLANYDLIQ</sequence>
<feature type="domain" description="J" evidence="1">
    <location>
        <begin position="5"/>
        <end position="66"/>
    </location>
</feature>
<dbReference type="PRINTS" id="PR00625">
    <property type="entry name" value="JDOMAIN"/>
</dbReference>
<dbReference type="Pfam" id="PF00226">
    <property type="entry name" value="DnaJ"/>
    <property type="match status" value="1"/>
</dbReference>
<evidence type="ECO:0000313" key="2">
    <source>
        <dbReference type="EMBL" id="KAH0536121.1"/>
    </source>
</evidence>
<accession>A0A9P8HRM2</accession>
<protein>
    <recommendedName>
        <fullName evidence="1">J domain-containing protein</fullName>
    </recommendedName>
</protein>
<dbReference type="PROSITE" id="PS50076">
    <property type="entry name" value="DNAJ_2"/>
    <property type="match status" value="1"/>
</dbReference>
<comment type="caution">
    <text evidence="2">The sequence shown here is derived from an EMBL/GenBank/DDBJ whole genome shotgun (WGS) entry which is preliminary data.</text>
</comment>
<proteinExistence type="predicted"/>